<dbReference type="SUPFAM" id="SSF101898">
    <property type="entry name" value="NHL repeat"/>
    <property type="match status" value="1"/>
</dbReference>
<dbReference type="Proteomes" id="UP000075635">
    <property type="component" value="Unassembled WGS sequence"/>
</dbReference>
<name>A0A150R4A5_SORCE</name>
<reference evidence="1 2" key="1">
    <citation type="submission" date="2014-02" db="EMBL/GenBank/DDBJ databases">
        <title>The small core and large imbalanced accessory genome model reveals a collaborative survival strategy of Sorangium cellulosum strains in nature.</title>
        <authorList>
            <person name="Han K."/>
            <person name="Peng R."/>
            <person name="Blom J."/>
            <person name="Li Y.-Z."/>
        </authorList>
    </citation>
    <scope>NUCLEOTIDE SEQUENCE [LARGE SCALE GENOMIC DNA]</scope>
    <source>
        <strain evidence="1 2">So0011-07</strain>
    </source>
</reference>
<dbReference type="Gene3D" id="2.120.10.30">
    <property type="entry name" value="TolB, C-terminal domain"/>
    <property type="match status" value="1"/>
</dbReference>
<dbReference type="AlphaFoldDB" id="A0A150R4A5"/>
<dbReference type="InterPro" id="IPR011042">
    <property type="entry name" value="6-blade_b-propeller_TolB-like"/>
</dbReference>
<comment type="caution">
    <text evidence="1">The sequence shown here is derived from an EMBL/GenBank/DDBJ whole genome shotgun (WGS) entry which is preliminary data.</text>
</comment>
<accession>A0A150R4A5</accession>
<gene>
    <name evidence="1" type="ORF">BE17_20010</name>
</gene>
<organism evidence="1 2">
    <name type="scientific">Sorangium cellulosum</name>
    <name type="common">Polyangium cellulosum</name>
    <dbReference type="NCBI Taxonomy" id="56"/>
    <lineage>
        <taxon>Bacteria</taxon>
        <taxon>Pseudomonadati</taxon>
        <taxon>Myxococcota</taxon>
        <taxon>Polyangia</taxon>
        <taxon>Polyangiales</taxon>
        <taxon>Polyangiaceae</taxon>
        <taxon>Sorangium</taxon>
    </lineage>
</organism>
<dbReference type="EMBL" id="JEMB01003217">
    <property type="protein sequence ID" value="KYF74776.1"/>
    <property type="molecule type" value="Genomic_DNA"/>
</dbReference>
<proteinExistence type="predicted"/>
<sequence>MIFLSSVGLLSACSGAEPEAPPALACKASPDCAAAPGTPLCDQAIGACVELPPGYPIGVKDGSPSSVALVPVFEPDRKREPTDLDFNPERPDELWVVNRRDDSVTIISKPGAPDGQAVRLRDPAADHFMARPPAIAFGHAGTFGVCGDNDNGGNYFMGPTLFSSDLAIFAEETPDGLGSHLDMLHSSPFCKGIAHEQGNVYWVFNGYDLAIDRYNFAHDHGPGNDDHADGEIYRYVAGEVLGTDVTPSHISYNAEDRHLYIADTGHKRLLKLDTASGTPGASFDGQEPVVVRRHIDGATLTEIVPPGTLEAPSGLEVHEGLVYVTDHATSRIHAFDLTGQLVRTLDTGLPAGSLAGINFGPDGKLYLVDLISSRVYRIDPIL</sequence>
<evidence type="ECO:0000313" key="2">
    <source>
        <dbReference type="Proteomes" id="UP000075635"/>
    </source>
</evidence>
<evidence type="ECO:0000313" key="1">
    <source>
        <dbReference type="EMBL" id="KYF74776.1"/>
    </source>
</evidence>
<protein>
    <submittedName>
        <fullName evidence="1">Uncharacterized protein</fullName>
    </submittedName>
</protein>